<evidence type="ECO:0000313" key="5">
    <source>
        <dbReference type="Proteomes" id="UP000824166"/>
    </source>
</evidence>
<feature type="domain" description="DUF5060" evidence="2">
    <location>
        <begin position="108"/>
        <end position="169"/>
    </location>
</feature>
<gene>
    <name evidence="4" type="ORF">KSW38_05225</name>
</gene>
<accession>A0ABS6I1R5</accession>
<name>A0ABS6I1R5_9MICC</name>
<feature type="domain" description="DUF5605" evidence="3">
    <location>
        <begin position="505"/>
        <end position="574"/>
    </location>
</feature>
<dbReference type="PANTHER" id="PTHR37836">
    <property type="entry name" value="LMO1036 PROTEIN"/>
    <property type="match status" value="1"/>
</dbReference>
<dbReference type="InterPro" id="IPR041239">
    <property type="entry name" value="DUF5605"/>
</dbReference>
<organism evidence="4 5">
    <name type="scientific">Paenarthrobacter aromaticivorans</name>
    <dbReference type="NCBI Taxonomy" id="2849150"/>
    <lineage>
        <taxon>Bacteria</taxon>
        <taxon>Bacillati</taxon>
        <taxon>Actinomycetota</taxon>
        <taxon>Actinomycetes</taxon>
        <taxon>Micrococcales</taxon>
        <taxon>Micrococcaceae</taxon>
        <taxon>Paenarthrobacter</taxon>
    </lineage>
</organism>
<protein>
    <submittedName>
        <fullName evidence="4">DUF5060 domain-containing protein</fullName>
    </submittedName>
</protein>
<evidence type="ECO:0000259" key="2">
    <source>
        <dbReference type="Pfam" id="PF16586"/>
    </source>
</evidence>
<dbReference type="EMBL" id="JAHOPC010000002">
    <property type="protein sequence ID" value="MBU8865691.1"/>
    <property type="molecule type" value="Genomic_DNA"/>
</dbReference>
<dbReference type="Pfam" id="PF13204">
    <property type="entry name" value="Apiosidase"/>
    <property type="match status" value="1"/>
</dbReference>
<dbReference type="Proteomes" id="UP000824166">
    <property type="component" value="Unassembled WGS sequence"/>
</dbReference>
<keyword evidence="5" id="KW-1185">Reference proteome</keyword>
<dbReference type="InterPro" id="IPR032260">
    <property type="entry name" value="DUF5060"/>
</dbReference>
<reference evidence="4 5" key="1">
    <citation type="submission" date="2021-06" db="EMBL/GenBank/DDBJ databases">
        <authorList>
            <person name="Jeong J.W."/>
        </authorList>
    </citation>
    <scope>NUCLEOTIDE SEQUENCE [LARGE SCALE GENOMIC DNA]</scope>
    <source>
        <strain evidence="4 5">MMS21-TAE1-1</strain>
    </source>
</reference>
<dbReference type="Pfam" id="PF16586">
    <property type="entry name" value="DUF5060"/>
    <property type="match status" value="1"/>
</dbReference>
<dbReference type="PANTHER" id="PTHR37836:SF2">
    <property type="entry name" value="DUF4038 DOMAIN-CONTAINING PROTEIN"/>
    <property type="match status" value="1"/>
</dbReference>
<comment type="caution">
    <text evidence="4">The sequence shown here is derived from an EMBL/GenBank/DDBJ whole genome shotgun (WGS) entry which is preliminary data.</text>
</comment>
<dbReference type="InterPro" id="IPR025277">
    <property type="entry name" value="Apiosidase-like_cat_dom"/>
</dbReference>
<proteinExistence type="predicted"/>
<evidence type="ECO:0000313" key="4">
    <source>
        <dbReference type="EMBL" id="MBU8865691.1"/>
    </source>
</evidence>
<feature type="domain" description="Apiosidase-like catalytic" evidence="1">
    <location>
        <begin position="238"/>
        <end position="457"/>
    </location>
</feature>
<sequence length="580" mass="65600">MAYMSEFTQARLIFDYEAGRAALSEALPDFASHPENYGGAIDLPIGALATVFRVKEAAQEKLWLKLSTIEVPDRVELPPIEPNPGYEGPEVAIASARIILPASGRVNETVEMVLEGPSHGNPFTDVELQAYFSLNGEEIRVGGFYDGNGRYVVRFLPDTAGAWQFRTESTARSLDGHTGTFSVEPSHARGAVRVADTYHFSYANGEVFRPVGTTLYAWTHQGPELQKKTLATLSTSPFTKVRMCVFPKAFIFNDNEPDLYPFEGESGNWDTTRFDPAFFQHFENRIRDLGKLGIEADVILFHPYDRWGFQDLGAAADDRYLRYVVRRLAALPNVWWSLANEYDFMTTKMPEDWERYAKIVTEEDHARHLISIHNGTRIYDYSASWATHCSLQKVDYYKTAELVEDLREKWGKPVILDEIGYEGDLEYEWGSISAEEVVRRVWETTLRGGYHTHGETYYHPEDQLWWAKGGELVGKSADRIAFLDKLVAESPTGRLEPLPLTNPTPSGGVAGEYEIHYNGFSQYRYVTLGIPEGRKAVIDVIDTWAMTIETLPGNCSGRARVELPVRPYMAVRVRVQQESL</sequence>
<evidence type="ECO:0000259" key="3">
    <source>
        <dbReference type="Pfam" id="PF18310"/>
    </source>
</evidence>
<evidence type="ECO:0000259" key="1">
    <source>
        <dbReference type="Pfam" id="PF13204"/>
    </source>
</evidence>
<dbReference type="Pfam" id="PF18310">
    <property type="entry name" value="DUF5605"/>
    <property type="match status" value="1"/>
</dbReference>
<dbReference type="RefSeq" id="WP_216923484.1">
    <property type="nucleotide sequence ID" value="NZ_JAHOPC010000002.1"/>
</dbReference>